<dbReference type="PANTHER" id="PTHR44103:SF1">
    <property type="entry name" value="PROPROTEIN CONVERTASE P"/>
    <property type="match status" value="1"/>
</dbReference>
<evidence type="ECO:0000256" key="2">
    <source>
        <dbReference type="SAM" id="SignalP"/>
    </source>
</evidence>
<evidence type="ECO:0008006" key="5">
    <source>
        <dbReference type="Google" id="ProtNLM"/>
    </source>
</evidence>
<accession>A0AAW8FDY4</accession>
<reference evidence="3" key="1">
    <citation type="submission" date="2023-07" db="EMBL/GenBank/DDBJ databases">
        <title>Comparative genomics of wheat-associated soil bacteria to identify genetic determinants of phenazine resistance.</title>
        <authorList>
            <person name="Mouncey N."/>
        </authorList>
    </citation>
    <scope>NUCLEOTIDE SEQUENCE</scope>
    <source>
        <strain evidence="3">V4I22</strain>
    </source>
</reference>
<sequence>MARHVFASLRLVAASAVLAAGLSPLLPSAAVAEEAQETVVPATLRSSHLTGSLVGYNSADYGTEGAGAQGFFHRIEGHSGIMWTRYADGESIAAPPIAGAYLVFGTGSDVLDYRYNDGRSLLFDAVSGTTHTVRMTEGRTLLRFYGSTAVTYRSVTGEDGTTTAKDLRLSTVGDDGAMIDTEIAGVPEGKALGLPRGADETSVFFHAKWDGSFRMVEVDRETAQVRGWTQPLPSDYTNVRFSRDHVALYGKPSNPKVLVVPRSDLSATATEVTLGDGTSAAPATDVALVGDWLVHRPSGGKAVKAVPIKGGAAVTLLTSSNEGVSAAPDGTALYLGRTAADDWGFQRFVPGADGGPPVVSQAKALPRPPFRIQGLALEQGRLVVADGSGRERDTYVRTVAATGTPTFGARSPYDGTETSLYDCPVQEGGCRIFGTADNRVVWLAKNSVDDDRLTADGPAPYGYRSLSVPAGGRITDVSGRYVIHTTATKQSVYEIDNSTAAVTRTPTASALSGDILWTAGASPGEVTAYNLSTKRTTETLKLSSGCTPTELQALGRYLYWTCDGRAGVHDRATGKSVPVPADEAKLGDGFVVTHDKQARKLTLTTVADGTAASRVIGDLPDTGTSQRDVRWTVDEAGANAAYVDDKEQVHLVPSGVAQQPLRPLGPAVNSSWLNARYTDPTYYALTTLALSKPASWRMTVRSKATGKVVDTVDGEARGEIKAGWDGMTAGGLAPNGWYDWTLSAAPVDGVGTPVSAHSSFRLVEAAPVHRDHVGADGNPDGIGDLLLLNSSGRLNFWAGTGKGTFSGQSMGNAWPTSIKAVPFGDLSGDRCNDVLVRYSSGALRLYRPGCGEYLEPSTPYTSLGTSGWTQYDVLTAPGDVTKDGRPDLIARNSSTGTVYLYKGTSTGKLSARVKLYDNWKGYKKIVGTGDLNGDGIGDVLAQDKSNNLYRYDGRGNGTFKARVKLFTAWGGSYNVIVGVGDITADGKADLVSRDTGGVLWRNAGNGKGSFGARVKIASGWQGYKGLF</sequence>
<comment type="caution">
    <text evidence="3">The sequence shown here is derived from an EMBL/GenBank/DDBJ whole genome shotgun (WGS) entry which is preliminary data.</text>
</comment>
<dbReference type="EMBL" id="JAUSZV010000005">
    <property type="protein sequence ID" value="MDQ0907949.1"/>
    <property type="molecule type" value="Genomic_DNA"/>
</dbReference>
<feature type="signal peptide" evidence="2">
    <location>
        <begin position="1"/>
        <end position="19"/>
    </location>
</feature>
<proteinExistence type="predicted"/>
<keyword evidence="1 2" id="KW-0732">Signal</keyword>
<organism evidence="3 4">
    <name type="scientific">Streptomyces canus</name>
    <dbReference type="NCBI Taxonomy" id="58343"/>
    <lineage>
        <taxon>Bacteria</taxon>
        <taxon>Bacillati</taxon>
        <taxon>Actinomycetota</taxon>
        <taxon>Actinomycetes</taxon>
        <taxon>Kitasatosporales</taxon>
        <taxon>Streptomycetaceae</taxon>
        <taxon>Streptomyces</taxon>
        <taxon>Streptomyces aurantiacus group</taxon>
    </lineage>
</organism>
<dbReference type="Proteomes" id="UP001234216">
    <property type="component" value="Unassembled WGS sequence"/>
</dbReference>
<protein>
    <recommendedName>
        <fullName evidence="5">FlgD Ig-like domain-containing protein</fullName>
    </recommendedName>
</protein>
<evidence type="ECO:0000256" key="1">
    <source>
        <dbReference type="ARBA" id="ARBA00022729"/>
    </source>
</evidence>
<dbReference type="Gene3D" id="2.130.10.130">
    <property type="entry name" value="Integrin alpha, N-terminal"/>
    <property type="match status" value="1"/>
</dbReference>
<feature type="chain" id="PRO_5043880336" description="FlgD Ig-like domain-containing protein" evidence="2">
    <location>
        <begin position="20"/>
        <end position="1027"/>
    </location>
</feature>
<dbReference type="InterPro" id="IPR013517">
    <property type="entry name" value="FG-GAP"/>
</dbReference>
<dbReference type="RefSeq" id="WP_306976902.1">
    <property type="nucleotide sequence ID" value="NZ_JAUSZV010000005.1"/>
</dbReference>
<gene>
    <name evidence="3" type="ORF">QFZ22_003934</name>
</gene>
<dbReference type="SUPFAM" id="SSF50969">
    <property type="entry name" value="YVTN repeat-like/Quinoprotein amine dehydrogenase"/>
    <property type="match status" value="1"/>
</dbReference>
<name>A0AAW8FDY4_9ACTN</name>
<dbReference type="Pfam" id="PF13517">
    <property type="entry name" value="FG-GAP_3"/>
    <property type="match status" value="1"/>
</dbReference>
<dbReference type="InterPro" id="IPR028994">
    <property type="entry name" value="Integrin_alpha_N"/>
</dbReference>
<evidence type="ECO:0000313" key="4">
    <source>
        <dbReference type="Proteomes" id="UP001234216"/>
    </source>
</evidence>
<evidence type="ECO:0000313" key="3">
    <source>
        <dbReference type="EMBL" id="MDQ0907949.1"/>
    </source>
</evidence>
<dbReference type="InterPro" id="IPR011044">
    <property type="entry name" value="Quino_amine_DH_bsu"/>
</dbReference>
<dbReference type="AlphaFoldDB" id="A0AAW8FDY4"/>
<dbReference type="SUPFAM" id="SSF69318">
    <property type="entry name" value="Integrin alpha N-terminal domain"/>
    <property type="match status" value="1"/>
</dbReference>
<dbReference type="PANTHER" id="PTHR44103">
    <property type="entry name" value="PROPROTEIN CONVERTASE P"/>
    <property type="match status" value="1"/>
</dbReference>